<evidence type="ECO:0008006" key="4">
    <source>
        <dbReference type="Google" id="ProtNLM"/>
    </source>
</evidence>
<keyword evidence="1" id="KW-1133">Transmembrane helix</keyword>
<dbReference type="Gene3D" id="1.20.950.20">
    <property type="entry name" value="Transmembrane di-heme cytochromes, Chain C"/>
    <property type="match status" value="1"/>
</dbReference>
<feature type="transmembrane region" description="Helical" evidence="1">
    <location>
        <begin position="77"/>
        <end position="106"/>
    </location>
</feature>
<evidence type="ECO:0000313" key="3">
    <source>
        <dbReference type="Proteomes" id="UP000199608"/>
    </source>
</evidence>
<protein>
    <recommendedName>
        <fullName evidence="4">Nitrate reductase gamma subunit</fullName>
    </recommendedName>
</protein>
<accession>A0A1H2J2T0</accession>
<evidence type="ECO:0000313" key="2">
    <source>
        <dbReference type="EMBL" id="SDU50700.1"/>
    </source>
</evidence>
<reference evidence="3" key="1">
    <citation type="submission" date="2016-10" db="EMBL/GenBank/DDBJ databases">
        <authorList>
            <person name="Varghese N."/>
            <person name="Submissions S."/>
        </authorList>
    </citation>
    <scope>NUCLEOTIDE SEQUENCE [LARGE SCALE GENOMIC DNA]</scope>
    <source>
        <strain evidence="3">DSM 3384</strain>
    </source>
</reference>
<dbReference type="Proteomes" id="UP000199608">
    <property type="component" value="Unassembled WGS sequence"/>
</dbReference>
<keyword evidence="1" id="KW-0812">Transmembrane</keyword>
<feature type="transmembrane region" description="Helical" evidence="1">
    <location>
        <begin position="126"/>
        <end position="148"/>
    </location>
</feature>
<name>A0A1H2J2T0_9BACT</name>
<dbReference type="EMBL" id="FNLL01000010">
    <property type="protein sequence ID" value="SDU50700.1"/>
    <property type="molecule type" value="Genomic_DNA"/>
</dbReference>
<sequence length="233" mass="26833">MEFSTIFSWAFAYDFIKGPMVWVSFIVFIFGTLFQIFRISSLMSKPERIQLSAGPGKFISTPPSPENKKPWSLRFKLSIAGVNPFMTIVTTVFHILLLFLPIFVLGHNILLNNAFGISMVSLPENISHRLTLVVILCALIFLYRRIFLYRVRLITSFEDYLFLFLAAIPFISGFLAYEQFFANYKLVIGLHILSGELMLMAVPFTKFIHMIFLLIIRFKIDGEYSLGNGDRAW</sequence>
<feature type="transmembrane region" description="Helical" evidence="1">
    <location>
        <begin position="20"/>
        <end position="39"/>
    </location>
</feature>
<dbReference type="AlphaFoldDB" id="A0A1H2J2T0"/>
<keyword evidence="1" id="KW-0472">Membrane</keyword>
<dbReference type="InterPro" id="IPR036197">
    <property type="entry name" value="NarG-like_sf"/>
</dbReference>
<feature type="transmembrane region" description="Helical" evidence="1">
    <location>
        <begin position="197"/>
        <end position="216"/>
    </location>
</feature>
<keyword evidence="3" id="KW-1185">Reference proteome</keyword>
<dbReference type="RefSeq" id="WP_014959554.1">
    <property type="nucleotide sequence ID" value="NZ_FNLL01000010.1"/>
</dbReference>
<organism evidence="2 3">
    <name type="scientific">Desulfobacula phenolica</name>
    <dbReference type="NCBI Taxonomy" id="90732"/>
    <lineage>
        <taxon>Bacteria</taxon>
        <taxon>Pseudomonadati</taxon>
        <taxon>Thermodesulfobacteriota</taxon>
        <taxon>Desulfobacteria</taxon>
        <taxon>Desulfobacterales</taxon>
        <taxon>Desulfobacteraceae</taxon>
        <taxon>Desulfobacula</taxon>
    </lineage>
</organism>
<evidence type="ECO:0000256" key="1">
    <source>
        <dbReference type="SAM" id="Phobius"/>
    </source>
</evidence>
<feature type="transmembrane region" description="Helical" evidence="1">
    <location>
        <begin position="160"/>
        <end position="177"/>
    </location>
</feature>
<dbReference type="SUPFAM" id="SSF103501">
    <property type="entry name" value="Respiratory nitrate reductase 1 gamma chain"/>
    <property type="match status" value="1"/>
</dbReference>
<gene>
    <name evidence="2" type="ORF">SAMN04487931_110124</name>
</gene>
<proteinExistence type="predicted"/>